<gene>
    <name evidence="1" type="ORF">SPARVUS_LOCUS11421427</name>
</gene>
<organism evidence="1 2">
    <name type="scientific">Staurois parvus</name>
    <dbReference type="NCBI Taxonomy" id="386267"/>
    <lineage>
        <taxon>Eukaryota</taxon>
        <taxon>Metazoa</taxon>
        <taxon>Chordata</taxon>
        <taxon>Craniata</taxon>
        <taxon>Vertebrata</taxon>
        <taxon>Euteleostomi</taxon>
        <taxon>Amphibia</taxon>
        <taxon>Batrachia</taxon>
        <taxon>Anura</taxon>
        <taxon>Neobatrachia</taxon>
        <taxon>Ranoidea</taxon>
        <taxon>Ranidae</taxon>
        <taxon>Staurois</taxon>
    </lineage>
</organism>
<protein>
    <submittedName>
        <fullName evidence="1">Uncharacterized protein</fullName>
    </submittedName>
</protein>
<name>A0ABN9FB27_9NEOB</name>
<proteinExistence type="predicted"/>
<evidence type="ECO:0000313" key="1">
    <source>
        <dbReference type="EMBL" id="CAI9592786.1"/>
    </source>
</evidence>
<evidence type="ECO:0000313" key="2">
    <source>
        <dbReference type="Proteomes" id="UP001162483"/>
    </source>
</evidence>
<accession>A0ABN9FB27</accession>
<comment type="caution">
    <text evidence="1">The sequence shown here is derived from an EMBL/GenBank/DDBJ whole genome shotgun (WGS) entry which is preliminary data.</text>
</comment>
<feature type="non-terminal residue" evidence="1">
    <location>
        <position position="72"/>
    </location>
</feature>
<dbReference type="Proteomes" id="UP001162483">
    <property type="component" value="Unassembled WGS sequence"/>
</dbReference>
<sequence length="72" mass="8074">MPPLHWWPVEEWSFFLAVIGKNAPYIVSGKNVPFTLVVSGRMVLTLMVSGKNVPFTLVVIGKNAPYIDGQWE</sequence>
<dbReference type="EMBL" id="CATNWA010016453">
    <property type="protein sequence ID" value="CAI9592786.1"/>
    <property type="molecule type" value="Genomic_DNA"/>
</dbReference>
<reference evidence="1" key="1">
    <citation type="submission" date="2023-05" db="EMBL/GenBank/DDBJ databases">
        <authorList>
            <person name="Stuckert A."/>
        </authorList>
    </citation>
    <scope>NUCLEOTIDE SEQUENCE</scope>
</reference>
<keyword evidence="2" id="KW-1185">Reference proteome</keyword>